<sequence length="67" mass="7569">MTDAPRILTPDSLLSLPEAAYELRVTTRRLRTLRKQGVIRTVHLGSRVLVPHREILRLIDEALGQVG</sequence>
<gene>
    <name evidence="2" type="ORF">MMAGJ_72960</name>
</gene>
<evidence type="ECO:0000259" key="1">
    <source>
        <dbReference type="Pfam" id="PF12728"/>
    </source>
</evidence>
<protein>
    <recommendedName>
        <fullName evidence="1">Helix-turn-helix domain-containing protein</fullName>
    </recommendedName>
</protein>
<evidence type="ECO:0000313" key="2">
    <source>
        <dbReference type="EMBL" id="BBX38014.1"/>
    </source>
</evidence>
<proteinExistence type="predicted"/>
<dbReference type="EMBL" id="AP022567">
    <property type="protein sequence ID" value="BBX38014.1"/>
    <property type="molecule type" value="Genomic_DNA"/>
</dbReference>
<reference evidence="2 3" key="1">
    <citation type="journal article" date="2019" name="Emerg. Microbes Infect.">
        <title>Comprehensive subspecies identification of 175 nontuberculous mycobacteria species based on 7547 genomic profiles.</title>
        <authorList>
            <person name="Matsumoto Y."/>
            <person name="Kinjo T."/>
            <person name="Motooka D."/>
            <person name="Nabeya D."/>
            <person name="Jung N."/>
            <person name="Uechi K."/>
            <person name="Horii T."/>
            <person name="Iida T."/>
            <person name="Fujita J."/>
            <person name="Nakamura S."/>
        </authorList>
    </citation>
    <scope>NUCLEOTIDE SEQUENCE [LARGE SCALE GENOMIC DNA]</scope>
    <source>
        <strain evidence="2 3">JCM 12375</strain>
    </source>
</reference>
<organism evidence="2 3">
    <name type="scientific">Mycolicibacterium mageritense</name>
    <name type="common">Mycobacterium mageritense</name>
    <dbReference type="NCBI Taxonomy" id="53462"/>
    <lineage>
        <taxon>Bacteria</taxon>
        <taxon>Bacillati</taxon>
        <taxon>Actinomycetota</taxon>
        <taxon>Actinomycetes</taxon>
        <taxon>Mycobacteriales</taxon>
        <taxon>Mycobacteriaceae</taxon>
        <taxon>Mycolicibacterium</taxon>
    </lineage>
</organism>
<dbReference type="InterPro" id="IPR041657">
    <property type="entry name" value="HTH_17"/>
</dbReference>
<dbReference type="Proteomes" id="UP000465622">
    <property type="component" value="Chromosome"/>
</dbReference>
<name>A0ABM7I526_MYCME</name>
<dbReference type="Pfam" id="PF12728">
    <property type="entry name" value="HTH_17"/>
    <property type="match status" value="1"/>
</dbReference>
<keyword evidence="3" id="KW-1185">Reference proteome</keyword>
<accession>A0ABM7I526</accession>
<feature type="domain" description="Helix-turn-helix" evidence="1">
    <location>
        <begin position="13"/>
        <end position="61"/>
    </location>
</feature>
<evidence type="ECO:0000313" key="3">
    <source>
        <dbReference type="Proteomes" id="UP000465622"/>
    </source>
</evidence>